<evidence type="ECO:0000259" key="8">
    <source>
        <dbReference type="Pfam" id="PF03772"/>
    </source>
</evidence>
<evidence type="ECO:0000256" key="1">
    <source>
        <dbReference type="ARBA" id="ARBA00004651"/>
    </source>
</evidence>
<keyword evidence="3 6" id="KW-0812">Transmembrane</keyword>
<dbReference type="Gene3D" id="3.60.15.10">
    <property type="entry name" value="Ribonuclease Z/Hydroxyacylglutathione hydrolase-like"/>
    <property type="match status" value="1"/>
</dbReference>
<dbReference type="InterPro" id="IPR035681">
    <property type="entry name" value="ComA-like_MBL"/>
</dbReference>
<dbReference type="EMBL" id="FTOH01000014">
    <property type="protein sequence ID" value="SIT18091.1"/>
    <property type="molecule type" value="Genomic_DNA"/>
</dbReference>
<keyword evidence="2" id="KW-1003">Cell membrane</keyword>
<feature type="transmembrane region" description="Helical" evidence="6">
    <location>
        <begin position="334"/>
        <end position="350"/>
    </location>
</feature>
<protein>
    <submittedName>
        <fullName evidence="10">Competence protein ComEC</fullName>
    </submittedName>
</protein>
<evidence type="ECO:0000256" key="3">
    <source>
        <dbReference type="ARBA" id="ARBA00022692"/>
    </source>
</evidence>
<dbReference type="GO" id="GO:0030420">
    <property type="term" value="P:establishment of competence for transformation"/>
    <property type="evidence" value="ECO:0007669"/>
    <property type="project" value="InterPro"/>
</dbReference>
<dbReference type="Proteomes" id="UP000185639">
    <property type="component" value="Unassembled WGS sequence"/>
</dbReference>
<feature type="transmembrane region" description="Helical" evidence="6">
    <location>
        <begin position="436"/>
        <end position="453"/>
    </location>
</feature>
<keyword evidence="4 6" id="KW-1133">Transmembrane helix</keyword>
<dbReference type="OrthoDB" id="9761531at2"/>
<evidence type="ECO:0000256" key="4">
    <source>
        <dbReference type="ARBA" id="ARBA00022989"/>
    </source>
</evidence>
<evidence type="ECO:0000259" key="7">
    <source>
        <dbReference type="Pfam" id="PF00753"/>
    </source>
</evidence>
<evidence type="ECO:0000256" key="2">
    <source>
        <dbReference type="ARBA" id="ARBA00022475"/>
    </source>
</evidence>
<dbReference type="Pfam" id="PF13567">
    <property type="entry name" value="DUF4131"/>
    <property type="match status" value="1"/>
</dbReference>
<dbReference type="InterPro" id="IPR001279">
    <property type="entry name" value="Metallo-B-lactamas"/>
</dbReference>
<feature type="transmembrane region" description="Helical" evidence="6">
    <location>
        <begin position="244"/>
        <end position="271"/>
    </location>
</feature>
<organism evidence="10 11">
    <name type="scientific">Thalassolituus maritimus</name>
    <dbReference type="NCBI Taxonomy" id="484498"/>
    <lineage>
        <taxon>Bacteria</taxon>
        <taxon>Pseudomonadati</taxon>
        <taxon>Pseudomonadota</taxon>
        <taxon>Gammaproteobacteria</taxon>
        <taxon>Oceanospirillales</taxon>
        <taxon>Oceanospirillaceae</taxon>
        <taxon>Thalassolituus</taxon>
    </lineage>
</organism>
<dbReference type="PANTHER" id="PTHR30619:SF1">
    <property type="entry name" value="RECOMBINATION PROTEIN 2"/>
    <property type="match status" value="1"/>
</dbReference>
<feature type="transmembrane region" description="Helical" evidence="6">
    <location>
        <begin position="356"/>
        <end position="372"/>
    </location>
</feature>
<feature type="transmembrane region" description="Helical" evidence="6">
    <location>
        <begin position="283"/>
        <end position="304"/>
    </location>
</feature>
<dbReference type="AlphaFoldDB" id="A0A1N7Q5I0"/>
<comment type="subcellular location">
    <subcellularLocation>
        <location evidence="1">Cell membrane</location>
        <topology evidence="1">Multi-pass membrane protein</topology>
    </subcellularLocation>
</comment>
<keyword evidence="11" id="KW-1185">Reference proteome</keyword>
<dbReference type="STRING" id="484498.SAMN05421686_11417"/>
<dbReference type="InterPro" id="IPR004797">
    <property type="entry name" value="Competence_ComEC/Rec2"/>
</dbReference>
<feature type="domain" description="Metallo-beta-lactamase" evidence="7">
    <location>
        <begin position="520"/>
        <end position="710"/>
    </location>
</feature>
<evidence type="ECO:0000256" key="6">
    <source>
        <dbReference type="SAM" id="Phobius"/>
    </source>
</evidence>
<dbReference type="PANTHER" id="PTHR30619">
    <property type="entry name" value="DNA INTERNALIZATION/COMPETENCE PROTEIN COMEC/REC2"/>
    <property type="match status" value="1"/>
</dbReference>
<dbReference type="InterPro" id="IPR004477">
    <property type="entry name" value="ComEC_N"/>
</dbReference>
<dbReference type="NCBIfam" id="TIGR00360">
    <property type="entry name" value="ComEC_N-term"/>
    <property type="match status" value="1"/>
</dbReference>
<evidence type="ECO:0000256" key="5">
    <source>
        <dbReference type="ARBA" id="ARBA00023136"/>
    </source>
</evidence>
<evidence type="ECO:0000313" key="11">
    <source>
        <dbReference type="Proteomes" id="UP000185639"/>
    </source>
</evidence>
<feature type="transmembrane region" description="Helical" evidence="6">
    <location>
        <begin position="310"/>
        <end position="327"/>
    </location>
</feature>
<name>A0A1N7Q5I0_9GAMM</name>
<dbReference type="InterPro" id="IPR025405">
    <property type="entry name" value="DUF4131"/>
</dbReference>
<evidence type="ECO:0000259" key="9">
    <source>
        <dbReference type="Pfam" id="PF13567"/>
    </source>
</evidence>
<dbReference type="NCBIfam" id="TIGR00361">
    <property type="entry name" value="ComEC_Rec2"/>
    <property type="match status" value="1"/>
</dbReference>
<keyword evidence="5 6" id="KW-0472">Membrane</keyword>
<reference evidence="11" key="1">
    <citation type="submission" date="2017-01" db="EMBL/GenBank/DDBJ databases">
        <authorList>
            <person name="Varghese N."/>
            <person name="Submissions S."/>
        </authorList>
    </citation>
    <scope>NUCLEOTIDE SEQUENCE [LARGE SCALE GENOMIC DNA]</scope>
    <source>
        <strain evidence="11">DSM 24913</strain>
    </source>
</reference>
<dbReference type="InterPro" id="IPR036866">
    <property type="entry name" value="RibonucZ/Hydroxyglut_hydro"/>
</dbReference>
<dbReference type="GO" id="GO:0005886">
    <property type="term" value="C:plasma membrane"/>
    <property type="evidence" value="ECO:0007669"/>
    <property type="project" value="UniProtKB-SubCell"/>
</dbReference>
<feature type="transmembrane region" description="Helical" evidence="6">
    <location>
        <begin position="495"/>
        <end position="517"/>
    </location>
</feature>
<dbReference type="SUPFAM" id="SSF56281">
    <property type="entry name" value="Metallo-hydrolase/oxidoreductase"/>
    <property type="match status" value="1"/>
</dbReference>
<sequence>MNLTLLGCLAALLAGTLIPMSSAALISAAIVSCSLAMVVIARARNSGLEIIFTSGALALSLLWGSGFTDAQLGHRLPDVLYGQDVSVTGCIVGEVDRQNLSASRSRARFLLELHANSLSINGLRSVRVSWFDAPDWLMTGACLKGIARLKPPRSYANGLSYDYVASMMFQEIDATGYLTRGEQVESVAPGVLLGSGLADKIKQVALAGLTPESSAWVKGLVFGDKAAFSAEQWRRVRDSGTLHLLVVSGLHVSMIGVMALVLGALVARLLALLFELLPVNRSVVGLRALPVACALVVTAAYVLLAGSGISLIRAWFMFAVALAIWKLPMRVRRASLLLMAALVIMIINPLSWTQAGFWYSFCAVAALVFFFEGRRSTRVSALLTPQLLILFAMLPVMLYFGQEVTLGHLIANFFAIPLVTLIILPLSLLSASQLSSWADPALSFFVSFFWGLLDGLPELPSVNLHGNSTLGVLAVAVLAWIWAGRSWALPACVSAIYGLMFLTSGGIGSQASGVWLVDSGQGQAILASDGKTSVLIDTGPAYSDSFSVASAAVLPLMRQKGIDHLDVLIVSHSDNDHSGGTRDILEAVSVGRFYVGQQLQGLKHQLNCHALSSMNNEAQVALDAKMRIEFVPVPERVRDGDNNQSCVVRLHWSGYRILIPGDADSKVERALIADDAERLKSDILIAGHHGSNSSTSSMWLKAVEPQVVVFSAGYRNRFNHPHPDVTGRIDSEGLPYVNTATSGLIEITPEGQIKLMRAQWMPRWHVSPDAERDFSLHGHVLE</sequence>
<dbReference type="InterPro" id="IPR052159">
    <property type="entry name" value="Competence_DNA_uptake"/>
</dbReference>
<evidence type="ECO:0000313" key="10">
    <source>
        <dbReference type="EMBL" id="SIT18091.1"/>
    </source>
</evidence>
<dbReference type="Pfam" id="PF00753">
    <property type="entry name" value="Lactamase_B"/>
    <property type="match status" value="1"/>
</dbReference>
<proteinExistence type="predicted"/>
<dbReference type="RefSeq" id="WP_076517943.1">
    <property type="nucleotide sequence ID" value="NZ_FTOH01000014.1"/>
</dbReference>
<gene>
    <name evidence="10" type="ORF">SAMN05421686_11417</name>
</gene>
<feature type="transmembrane region" description="Helical" evidence="6">
    <location>
        <begin position="379"/>
        <end position="400"/>
    </location>
</feature>
<feature type="domain" description="DUF4131" evidence="9">
    <location>
        <begin position="22"/>
        <end position="183"/>
    </location>
</feature>
<accession>A0A1N7Q5I0</accession>
<feature type="transmembrane region" description="Helical" evidence="6">
    <location>
        <begin position="406"/>
        <end position="429"/>
    </location>
</feature>
<dbReference type="CDD" id="cd07731">
    <property type="entry name" value="ComA-like_MBL-fold"/>
    <property type="match status" value="1"/>
</dbReference>
<dbReference type="Pfam" id="PF03772">
    <property type="entry name" value="Competence"/>
    <property type="match status" value="1"/>
</dbReference>
<feature type="transmembrane region" description="Helical" evidence="6">
    <location>
        <begin position="465"/>
        <end position="483"/>
    </location>
</feature>
<feature type="domain" description="ComEC/Rec2-related protein" evidence="8">
    <location>
        <begin position="220"/>
        <end position="485"/>
    </location>
</feature>